<gene>
    <name evidence="2" type="ORF">SAMN05216377_10144</name>
</gene>
<dbReference type="InterPro" id="IPR036104">
    <property type="entry name" value="BFN_sf"/>
</dbReference>
<organism evidence="2 3">
    <name type="scientific">Pseudonocardia oroxyli</name>
    <dbReference type="NCBI Taxonomy" id="366584"/>
    <lineage>
        <taxon>Bacteria</taxon>
        <taxon>Bacillati</taxon>
        <taxon>Actinomycetota</taxon>
        <taxon>Actinomycetes</taxon>
        <taxon>Pseudonocardiales</taxon>
        <taxon>Pseudonocardiaceae</taxon>
        <taxon>Pseudonocardia</taxon>
    </lineage>
</organism>
<proteinExistence type="predicted"/>
<dbReference type="PROSITE" id="PS51658">
    <property type="entry name" value="BFN"/>
    <property type="match status" value="1"/>
</dbReference>
<reference evidence="2 3" key="1">
    <citation type="submission" date="2016-10" db="EMBL/GenBank/DDBJ databases">
        <authorList>
            <person name="de Groot N.N."/>
        </authorList>
    </citation>
    <scope>NUCLEOTIDE SEQUENCE [LARGE SCALE GENOMIC DNA]</scope>
    <source>
        <strain evidence="2 3">CGMCC 4.3143</strain>
    </source>
</reference>
<dbReference type="EMBL" id="FNBE01000001">
    <property type="protein sequence ID" value="SDE51141.1"/>
    <property type="molecule type" value="Genomic_DNA"/>
</dbReference>
<dbReference type="Gene3D" id="3.10.690.10">
    <property type="entry name" value="Bifunctional nuclease domain"/>
    <property type="match status" value="1"/>
</dbReference>
<dbReference type="Proteomes" id="UP000198967">
    <property type="component" value="Unassembled WGS sequence"/>
</dbReference>
<dbReference type="RefSeq" id="WP_093074691.1">
    <property type="nucleotide sequence ID" value="NZ_FNBE01000001.1"/>
</dbReference>
<keyword evidence="3" id="KW-1185">Reference proteome</keyword>
<dbReference type="STRING" id="366584.SAMN05216377_10144"/>
<name>A0A1G7DI10_PSEOR</name>
<evidence type="ECO:0000259" key="1">
    <source>
        <dbReference type="PROSITE" id="PS51658"/>
    </source>
</evidence>
<accession>A0A1G7DI10</accession>
<dbReference type="PANTHER" id="PTHR15160">
    <property type="entry name" value="VON HIPPEL-LINDAU PROTEIN"/>
    <property type="match status" value="1"/>
</dbReference>
<sequence length="158" mass="17340">MSEMRVVGVRVELPANQPILLLRETQGDRYLPIWIGSVEATAIALEQQGVKPARPLTHDLLKDVIGALGRRLEQVRITDLQEGTFYAELIFDGGITVSARPSDSVALALRIGVPIHADESVLAEAGLVIPDEQEDEVEKFREFLDNVSPEDFRGAQPG</sequence>
<protein>
    <recommendedName>
        <fullName evidence="1">BFN domain-containing protein</fullName>
    </recommendedName>
</protein>
<dbReference type="InterPro" id="IPR003729">
    <property type="entry name" value="Bi_nuclease_dom"/>
</dbReference>
<dbReference type="SUPFAM" id="SSF103256">
    <property type="entry name" value="Hypothetical protein TM0160"/>
    <property type="match status" value="1"/>
</dbReference>
<dbReference type="OrthoDB" id="9788698at2"/>
<dbReference type="Pfam" id="PF02577">
    <property type="entry name" value="BFN_dom"/>
    <property type="match status" value="1"/>
</dbReference>
<dbReference type="AlphaFoldDB" id="A0A1G7DI10"/>
<dbReference type="PANTHER" id="PTHR15160:SF1">
    <property type="entry name" value="VON HIPPEL-LINDAU DISEASE TUMOR SUPPRESSOR"/>
    <property type="match status" value="1"/>
</dbReference>
<dbReference type="GO" id="GO:0004518">
    <property type="term" value="F:nuclease activity"/>
    <property type="evidence" value="ECO:0007669"/>
    <property type="project" value="InterPro"/>
</dbReference>
<feature type="domain" description="BFN" evidence="1">
    <location>
        <begin position="1"/>
        <end position="129"/>
    </location>
</feature>
<evidence type="ECO:0000313" key="2">
    <source>
        <dbReference type="EMBL" id="SDE51141.1"/>
    </source>
</evidence>
<evidence type="ECO:0000313" key="3">
    <source>
        <dbReference type="Proteomes" id="UP000198967"/>
    </source>
</evidence>